<dbReference type="InterPro" id="IPR006212">
    <property type="entry name" value="Furin_repeat"/>
</dbReference>
<dbReference type="VEuPathDB" id="GiardiaDB:GL50803_0039904"/>
<evidence type="ECO:0000313" key="2">
    <source>
        <dbReference type="EMBL" id="ESU42854.1"/>
    </source>
</evidence>
<dbReference type="SUPFAM" id="SSF57184">
    <property type="entry name" value="Growth factor receptor domain"/>
    <property type="match status" value="2"/>
</dbReference>
<organism evidence="2 3">
    <name type="scientific">Giardia intestinalis</name>
    <name type="common">Giardia lamblia</name>
    <dbReference type="NCBI Taxonomy" id="5741"/>
    <lineage>
        <taxon>Eukaryota</taxon>
        <taxon>Metamonada</taxon>
        <taxon>Diplomonadida</taxon>
        <taxon>Hexamitidae</taxon>
        <taxon>Giardiinae</taxon>
        <taxon>Giardia</taxon>
    </lineage>
</organism>
<dbReference type="Gene3D" id="2.10.220.10">
    <property type="entry name" value="Hormone Receptor, Insulin-like Growth Factor Receptor 1, Chain A, domain 2"/>
    <property type="match status" value="1"/>
</dbReference>
<dbReference type="EMBL" id="AHHH01000068">
    <property type="protein sequence ID" value="ESU42854.1"/>
    <property type="molecule type" value="Genomic_DNA"/>
</dbReference>
<reference evidence="3" key="1">
    <citation type="submission" date="2012-02" db="EMBL/GenBank/DDBJ databases">
        <title>Genome sequencing of Giardia lamblia Genotypes A2 and B isolates (DH and GS) and comparative analysis with the genomes of Genotypes A1 and E (WB and Pig).</title>
        <authorList>
            <person name="Adam R."/>
            <person name="Dahlstrom E."/>
            <person name="Martens C."/>
            <person name="Bruno D."/>
            <person name="Barbian K."/>
            <person name="Porcella S.F."/>
            <person name="Nash T."/>
        </authorList>
    </citation>
    <scope>NUCLEOTIDE SEQUENCE</scope>
    <source>
        <strain evidence="3">GS</strain>
    </source>
</reference>
<keyword evidence="1" id="KW-0812">Transmembrane</keyword>
<name>V6TW81_GIAIN</name>
<dbReference type="InterPro" id="IPR005127">
    <property type="entry name" value="Giardia_VSP"/>
</dbReference>
<sequence>MNGQWPRSSGASIEQHGAYILLAGGCYDTRMDPGSGVCREARDGACVRYAEEHVVNDGRYKASIRVVAASQCTQDTNTANCATGKCEMIGATEVCTQCATAGNVPIDGVCNPFGEATDKCQKATGNPLENTDITCGKCLNAYFMYKGGCYSKDAAPGSTMCTEAADGKCSAAATGYFVPPVADRDPTKQSVIPCGSEEEITAGNSHKYKGVANCKVCTAPENGDGADSVAKAATCTACVDGYYGSGNPLSCAACDSAANCATCSGAATACTSCKTSETANGKEYFRIKDDAAKTGECVTETDCKTASTHFPTTTTDSTKICASCSDETNSGIADCATCTKESNTIKCLTCTPDTKKPNKAGTKCFDCQVTGCSHCSADVVCEECDGGKIVKTVDGATSCVTGDECTKAEGFFVKKGNPKTCEACGDENCATCAVEGNNKCSKCKTTGTKTYLKGDAGAGTCVEASGCGPAAFPKDDAENGNKCVSCGDTTNGITNCAECTAPGEGKTKPACTKCTSGFLHTPERGETSCPTSCPDGYFGHTTTSGDLKTCQSCATEATLNPAVTGIPGCTQCTYAAARASTLKCTACGSDYKLEGETCVSSSTNKSGLSTGAIAGISVAVIVVVGGLIGFLCWWFVCRGKA</sequence>
<dbReference type="InterPro" id="IPR009030">
    <property type="entry name" value="Growth_fac_rcpt_cys_sf"/>
</dbReference>
<dbReference type="VEuPathDB" id="GiardiaDB:QR46_4989"/>
<dbReference type="SMART" id="SM00261">
    <property type="entry name" value="FU"/>
    <property type="match status" value="4"/>
</dbReference>
<feature type="transmembrane region" description="Helical" evidence="1">
    <location>
        <begin position="612"/>
        <end position="636"/>
    </location>
</feature>
<dbReference type="AlphaFoldDB" id="V6TW81"/>
<dbReference type="PANTHER" id="PTHR23275">
    <property type="entry name" value="CABRIOLET.-RELATED"/>
    <property type="match status" value="1"/>
</dbReference>
<keyword evidence="1" id="KW-0472">Membrane</keyword>
<dbReference type="VEuPathDB" id="GiardiaDB:DHA2_153495"/>
<proteinExistence type="predicted"/>
<dbReference type="Proteomes" id="UP000018040">
    <property type="component" value="Unassembled WGS sequence"/>
</dbReference>
<reference evidence="2 3" key="2">
    <citation type="journal article" date="2013" name="Genome Biol. Evol.">
        <title>Genome sequencing of Giardia lamblia genotypes A2 and B isolates (DH and GS) and comparative analysis with the genomes of genotypes A1 and E (WB and Pig).</title>
        <authorList>
            <person name="Adam R.D."/>
            <person name="Dahlstrom E.W."/>
            <person name="Martens C.A."/>
            <person name="Bruno D.P."/>
            <person name="Barbian K.D."/>
            <person name="Ricklefs S.M."/>
            <person name="Hernandez M.M."/>
            <person name="Narla N.P."/>
            <person name="Patel R.B."/>
            <person name="Porcella S.F."/>
            <person name="Nash T.E."/>
        </authorList>
    </citation>
    <scope>NUCLEOTIDE SEQUENCE [LARGE SCALE GENOMIC DNA]</scope>
    <source>
        <strain evidence="2 3">GS</strain>
    </source>
</reference>
<dbReference type="PROSITE" id="PS51257">
    <property type="entry name" value="PROKAR_LIPOPROTEIN"/>
    <property type="match status" value="1"/>
</dbReference>
<comment type="caution">
    <text evidence="2">The sequence shown here is derived from an EMBL/GenBank/DDBJ whole genome shotgun (WGS) entry which is preliminary data.</text>
</comment>
<dbReference type="VEuPathDB" id="GiardiaDB:QR46_2912"/>
<accession>V6TW81</accession>
<gene>
    <name evidence="2" type="ORF">GSB_153487</name>
</gene>
<evidence type="ECO:0000256" key="1">
    <source>
        <dbReference type="SAM" id="Phobius"/>
    </source>
</evidence>
<dbReference type="InterPro" id="IPR052798">
    <property type="entry name" value="Giardia_VSA"/>
</dbReference>
<dbReference type="PANTHER" id="PTHR23275:SF100">
    <property type="entry name" value="EGF-LIKE DOMAIN-CONTAINING PROTEIN"/>
    <property type="match status" value="1"/>
</dbReference>
<keyword evidence="1" id="KW-1133">Transmembrane helix</keyword>
<evidence type="ECO:0000313" key="3">
    <source>
        <dbReference type="Proteomes" id="UP000018040"/>
    </source>
</evidence>
<dbReference type="Pfam" id="PF03302">
    <property type="entry name" value="VSP"/>
    <property type="match status" value="2"/>
</dbReference>
<protein>
    <submittedName>
        <fullName evidence="2">Variant-specific surface protein</fullName>
    </submittedName>
</protein>